<keyword evidence="1" id="KW-0805">Transcription regulation</keyword>
<protein>
    <submittedName>
        <fullName evidence="7">TetR family transcriptional regulator</fullName>
    </submittedName>
</protein>
<reference evidence="7 8" key="1">
    <citation type="submission" date="2019-02" db="EMBL/GenBank/DDBJ databases">
        <title>Genomic Encyclopedia of Type Strains, Phase IV (KMG-IV): sequencing the most valuable type-strain genomes for metagenomic binning, comparative biology and taxonomic classification.</title>
        <authorList>
            <person name="Goeker M."/>
        </authorList>
    </citation>
    <scope>NUCLEOTIDE SEQUENCE [LARGE SCALE GENOMIC DNA]</scope>
    <source>
        <strain evidence="7 8">DSM 101727</strain>
    </source>
</reference>
<dbReference type="AlphaFoldDB" id="A0A4V2EUK4"/>
<evidence type="ECO:0000313" key="8">
    <source>
        <dbReference type="Proteomes" id="UP000294257"/>
    </source>
</evidence>
<evidence type="ECO:0000259" key="6">
    <source>
        <dbReference type="PROSITE" id="PS50977"/>
    </source>
</evidence>
<evidence type="ECO:0000256" key="1">
    <source>
        <dbReference type="ARBA" id="ARBA00023015"/>
    </source>
</evidence>
<dbReference type="PANTHER" id="PTHR30055:SF234">
    <property type="entry name" value="HTH-TYPE TRANSCRIPTIONAL REGULATOR BETI"/>
    <property type="match status" value="1"/>
</dbReference>
<evidence type="ECO:0000256" key="4">
    <source>
        <dbReference type="PROSITE-ProRule" id="PRU00335"/>
    </source>
</evidence>
<dbReference type="Pfam" id="PF00440">
    <property type="entry name" value="TetR_N"/>
    <property type="match status" value="1"/>
</dbReference>
<dbReference type="InterPro" id="IPR001647">
    <property type="entry name" value="HTH_TetR"/>
</dbReference>
<dbReference type="PANTHER" id="PTHR30055">
    <property type="entry name" value="HTH-TYPE TRANSCRIPTIONAL REGULATOR RUTR"/>
    <property type="match status" value="1"/>
</dbReference>
<keyword evidence="8" id="KW-1185">Reference proteome</keyword>
<dbReference type="PRINTS" id="PR00455">
    <property type="entry name" value="HTHTETR"/>
</dbReference>
<feature type="compositionally biased region" description="Basic and acidic residues" evidence="5">
    <location>
        <begin position="213"/>
        <end position="223"/>
    </location>
</feature>
<dbReference type="InterPro" id="IPR050109">
    <property type="entry name" value="HTH-type_TetR-like_transc_reg"/>
</dbReference>
<keyword evidence="2 4" id="KW-0238">DNA-binding</keyword>
<gene>
    <name evidence="7" type="ORF">EV193_101763</name>
</gene>
<dbReference type="OrthoDB" id="9795011at2"/>
<accession>A0A4V2EUK4</accession>
<dbReference type="GO" id="GO:0003700">
    <property type="term" value="F:DNA-binding transcription factor activity"/>
    <property type="evidence" value="ECO:0007669"/>
    <property type="project" value="TreeGrafter"/>
</dbReference>
<dbReference type="PROSITE" id="PS50977">
    <property type="entry name" value="HTH_TETR_2"/>
    <property type="match status" value="1"/>
</dbReference>
<dbReference type="Gene3D" id="1.10.357.10">
    <property type="entry name" value="Tetracycline Repressor, domain 2"/>
    <property type="match status" value="1"/>
</dbReference>
<evidence type="ECO:0000256" key="5">
    <source>
        <dbReference type="SAM" id="MobiDB-lite"/>
    </source>
</evidence>
<name>A0A4V2EUK4_9PSEU</name>
<evidence type="ECO:0000256" key="2">
    <source>
        <dbReference type="ARBA" id="ARBA00023125"/>
    </source>
</evidence>
<comment type="caution">
    <text evidence="7">The sequence shown here is derived from an EMBL/GenBank/DDBJ whole genome shotgun (WGS) entry which is preliminary data.</text>
</comment>
<sequence>MSKPARRAPRQAEAERNDRAVLQAAREVLATDGAHASVAAIAERAGVGIGTLYRRYRTKEELFQHLVAIVLGDYLAAAQEGLAHEDPWAGLVHYVTSAIGLASGSLAPIAGTIAVTPEMADRNERADDAVRALVDRAHDSGALRPDVTQVDLELLIEQLAKSPLLEQLKKQGRTDLLDAAMNARTRITAIAVDGLRAPAPHPLPGDPPGYELFSERWEPPPVG</sequence>
<feature type="DNA-binding region" description="H-T-H motif" evidence="4">
    <location>
        <begin position="37"/>
        <end position="56"/>
    </location>
</feature>
<dbReference type="SUPFAM" id="SSF46689">
    <property type="entry name" value="Homeodomain-like"/>
    <property type="match status" value="1"/>
</dbReference>
<evidence type="ECO:0000256" key="3">
    <source>
        <dbReference type="ARBA" id="ARBA00023163"/>
    </source>
</evidence>
<dbReference type="InterPro" id="IPR036271">
    <property type="entry name" value="Tet_transcr_reg_TetR-rel_C_sf"/>
</dbReference>
<dbReference type="GO" id="GO:0000976">
    <property type="term" value="F:transcription cis-regulatory region binding"/>
    <property type="evidence" value="ECO:0007669"/>
    <property type="project" value="TreeGrafter"/>
</dbReference>
<evidence type="ECO:0000313" key="7">
    <source>
        <dbReference type="EMBL" id="RZS44883.1"/>
    </source>
</evidence>
<dbReference type="RefSeq" id="WP_130342505.1">
    <property type="nucleotide sequence ID" value="NZ_SGWQ01000001.1"/>
</dbReference>
<dbReference type="EMBL" id="SGWQ01000001">
    <property type="protein sequence ID" value="RZS44883.1"/>
    <property type="molecule type" value="Genomic_DNA"/>
</dbReference>
<dbReference type="Proteomes" id="UP000294257">
    <property type="component" value="Unassembled WGS sequence"/>
</dbReference>
<feature type="domain" description="HTH tetR-type" evidence="6">
    <location>
        <begin position="15"/>
        <end position="74"/>
    </location>
</feature>
<organism evidence="7 8">
    <name type="scientific">Herbihabitans rhizosphaerae</name>
    <dbReference type="NCBI Taxonomy" id="1872711"/>
    <lineage>
        <taxon>Bacteria</taxon>
        <taxon>Bacillati</taxon>
        <taxon>Actinomycetota</taxon>
        <taxon>Actinomycetes</taxon>
        <taxon>Pseudonocardiales</taxon>
        <taxon>Pseudonocardiaceae</taxon>
        <taxon>Herbihabitans</taxon>
    </lineage>
</organism>
<dbReference type="InterPro" id="IPR009057">
    <property type="entry name" value="Homeodomain-like_sf"/>
</dbReference>
<keyword evidence="3" id="KW-0804">Transcription</keyword>
<dbReference type="SUPFAM" id="SSF48498">
    <property type="entry name" value="Tetracyclin repressor-like, C-terminal domain"/>
    <property type="match status" value="1"/>
</dbReference>
<proteinExistence type="predicted"/>
<feature type="region of interest" description="Disordered" evidence="5">
    <location>
        <begin position="204"/>
        <end position="223"/>
    </location>
</feature>